<evidence type="ECO:0000313" key="2">
    <source>
        <dbReference type="Proteomes" id="UP000295106"/>
    </source>
</evidence>
<dbReference type="AlphaFoldDB" id="A0A4R2MXT1"/>
<dbReference type="GeneID" id="99687083"/>
<gene>
    <name evidence="1" type="ORF">EV684_101355</name>
</gene>
<proteinExistence type="predicted"/>
<dbReference type="RefSeq" id="WP_132644481.1">
    <property type="nucleotide sequence ID" value="NZ_CP181386.1"/>
</dbReference>
<organism evidence="1 2">
    <name type="scientific">Rubrivivax gelatinosus</name>
    <name type="common">Rhodocyclus gelatinosus</name>
    <name type="synonym">Rhodopseudomonas gelatinosa</name>
    <dbReference type="NCBI Taxonomy" id="28068"/>
    <lineage>
        <taxon>Bacteria</taxon>
        <taxon>Pseudomonadati</taxon>
        <taxon>Pseudomonadota</taxon>
        <taxon>Betaproteobacteria</taxon>
        <taxon>Burkholderiales</taxon>
        <taxon>Sphaerotilaceae</taxon>
        <taxon>Rubrivivax</taxon>
    </lineage>
</organism>
<dbReference type="OrthoDB" id="9806482at2"/>
<dbReference type="EMBL" id="SLXD01000001">
    <property type="protein sequence ID" value="TCP05483.1"/>
    <property type="molecule type" value="Genomic_DNA"/>
</dbReference>
<protein>
    <submittedName>
        <fullName evidence="1">Uncharacterized protein</fullName>
    </submittedName>
</protein>
<accession>A0A4R2MXT1</accession>
<comment type="caution">
    <text evidence="1">The sequence shown here is derived from an EMBL/GenBank/DDBJ whole genome shotgun (WGS) entry which is preliminary data.</text>
</comment>
<name>A0A4R2MXT1_RUBGE</name>
<dbReference type="Proteomes" id="UP000295106">
    <property type="component" value="Unassembled WGS sequence"/>
</dbReference>
<evidence type="ECO:0000313" key="1">
    <source>
        <dbReference type="EMBL" id="TCP05483.1"/>
    </source>
</evidence>
<sequence>MTPCLRHETPEPAPEPAARLVDTGALQRVGGRLGSNPAGIYRDPAGRRYYVKELESPAHARNEWLAAQLYLLAGAPTLHYRRTRAADQIATDFVVLDKKLISQLDEAERRQAQHWLGVHAWTANWDAAGYGGDNQGVLGGTVLTLDVGGALEFRAQGSPKGRAFGTEVGELDRLRQDPDNPHARRLFGDIGDTALRESVTVVTRIPDCDIRACVLAHGGSVALAEKMVARKAELARRLGA</sequence>
<reference evidence="1 2" key="1">
    <citation type="submission" date="2019-03" db="EMBL/GenBank/DDBJ databases">
        <title>Genomic Encyclopedia of Type Strains, Phase IV (KMG-IV): sequencing the most valuable type-strain genomes for metagenomic binning, comparative biology and taxonomic classification.</title>
        <authorList>
            <person name="Goeker M."/>
        </authorList>
    </citation>
    <scope>NUCLEOTIDE SEQUENCE [LARGE SCALE GENOMIC DNA]</scope>
    <source>
        <strain evidence="1 2">DSM 1709</strain>
    </source>
</reference>